<feature type="compositionally biased region" description="Polar residues" evidence="1">
    <location>
        <begin position="122"/>
        <end position="134"/>
    </location>
</feature>
<proteinExistence type="predicted"/>
<feature type="compositionally biased region" description="Acidic residues" evidence="1">
    <location>
        <begin position="80"/>
        <end position="94"/>
    </location>
</feature>
<evidence type="ECO:0000256" key="1">
    <source>
        <dbReference type="SAM" id="MobiDB-lite"/>
    </source>
</evidence>
<reference evidence="2 3" key="1">
    <citation type="journal article" date="2012" name="New Phytol.">
        <title>Insight into trade-off between wood decay and parasitism from the genome of a fungal forest pathogen.</title>
        <authorList>
            <person name="Olson A."/>
            <person name="Aerts A."/>
            <person name="Asiegbu F."/>
            <person name="Belbahri L."/>
            <person name="Bouzid O."/>
            <person name="Broberg A."/>
            <person name="Canback B."/>
            <person name="Coutinho P.M."/>
            <person name="Cullen D."/>
            <person name="Dalman K."/>
            <person name="Deflorio G."/>
            <person name="van Diepen L.T."/>
            <person name="Dunand C."/>
            <person name="Duplessis S."/>
            <person name="Durling M."/>
            <person name="Gonthier P."/>
            <person name="Grimwood J."/>
            <person name="Fossdal C.G."/>
            <person name="Hansson D."/>
            <person name="Henrissat B."/>
            <person name="Hietala A."/>
            <person name="Himmelstrand K."/>
            <person name="Hoffmeister D."/>
            <person name="Hogberg N."/>
            <person name="James T.Y."/>
            <person name="Karlsson M."/>
            <person name="Kohler A."/>
            <person name="Kues U."/>
            <person name="Lee Y.H."/>
            <person name="Lin Y.C."/>
            <person name="Lind M."/>
            <person name="Lindquist E."/>
            <person name="Lombard V."/>
            <person name="Lucas S."/>
            <person name="Lunden K."/>
            <person name="Morin E."/>
            <person name="Murat C."/>
            <person name="Park J."/>
            <person name="Raffaello T."/>
            <person name="Rouze P."/>
            <person name="Salamov A."/>
            <person name="Schmutz J."/>
            <person name="Solheim H."/>
            <person name="Stahlberg J."/>
            <person name="Velez H."/>
            <person name="de Vries R.P."/>
            <person name="Wiebenga A."/>
            <person name="Woodward S."/>
            <person name="Yakovlev I."/>
            <person name="Garbelotto M."/>
            <person name="Martin F."/>
            <person name="Grigoriev I.V."/>
            <person name="Stenlid J."/>
        </authorList>
    </citation>
    <scope>NUCLEOTIDE SEQUENCE [LARGE SCALE GENOMIC DNA]</scope>
    <source>
        <strain evidence="2 3">TC 32-1</strain>
    </source>
</reference>
<keyword evidence="3" id="KW-1185">Reference proteome</keyword>
<dbReference type="HOGENOM" id="CLU_1468338_0_0_1"/>
<evidence type="ECO:0000313" key="2">
    <source>
        <dbReference type="EMBL" id="ETW81261.1"/>
    </source>
</evidence>
<accession>W4K870</accession>
<organism evidence="2 3">
    <name type="scientific">Heterobasidion irregulare (strain TC 32-1)</name>
    <dbReference type="NCBI Taxonomy" id="747525"/>
    <lineage>
        <taxon>Eukaryota</taxon>
        <taxon>Fungi</taxon>
        <taxon>Dikarya</taxon>
        <taxon>Basidiomycota</taxon>
        <taxon>Agaricomycotina</taxon>
        <taxon>Agaricomycetes</taxon>
        <taxon>Russulales</taxon>
        <taxon>Bondarzewiaceae</taxon>
        <taxon>Heterobasidion</taxon>
        <taxon>Heterobasidion annosum species complex</taxon>
    </lineage>
</organism>
<name>W4K870_HETIT</name>
<protein>
    <submittedName>
        <fullName evidence="2">Uncharacterized protein</fullName>
    </submittedName>
</protein>
<feature type="region of interest" description="Disordered" evidence="1">
    <location>
        <begin position="68"/>
        <end position="173"/>
    </location>
</feature>
<dbReference type="InParanoid" id="W4K870"/>
<gene>
    <name evidence="2" type="ORF">HETIRDRAFT_451098</name>
</gene>
<dbReference type="KEGG" id="hir:HETIRDRAFT_451098"/>
<dbReference type="GeneID" id="20676115"/>
<evidence type="ECO:0000313" key="3">
    <source>
        <dbReference type="Proteomes" id="UP000030671"/>
    </source>
</evidence>
<dbReference type="RefSeq" id="XP_009545935.1">
    <property type="nucleotide sequence ID" value="XM_009547640.1"/>
</dbReference>
<dbReference type="Proteomes" id="UP000030671">
    <property type="component" value="Unassembled WGS sequence"/>
</dbReference>
<sequence>MVVRDRCEGLNFASRARDHLINFVTLQLPLVRLNPSLVPSASCTRIPSTSCLLPPLSHSTRLTVSTAAASRCTNTHEPTLLDDAETHDNEEEDEKEHRRVPPPYTHTSRPRPPLHVALNGLSLDSTRPLISSAQPLPHPTRSPVRPALPSDPLSRPTRSPVRPALPSGPLDPIARCTALPALLA</sequence>
<dbReference type="AlphaFoldDB" id="W4K870"/>
<dbReference type="EMBL" id="KI925458">
    <property type="protein sequence ID" value="ETW81261.1"/>
    <property type="molecule type" value="Genomic_DNA"/>
</dbReference>
<feature type="compositionally biased region" description="Polar residues" evidence="1">
    <location>
        <begin position="68"/>
        <end position="77"/>
    </location>
</feature>